<gene>
    <name evidence="2" type="ORF">ACFP3R_07325</name>
</gene>
<feature type="chain" id="PRO_5047265176" evidence="1">
    <location>
        <begin position="28"/>
        <end position="108"/>
    </location>
</feature>
<proteinExistence type="predicted"/>
<evidence type="ECO:0000313" key="3">
    <source>
        <dbReference type="Proteomes" id="UP001596220"/>
    </source>
</evidence>
<dbReference type="RefSeq" id="WP_380634023.1">
    <property type="nucleotide sequence ID" value="NZ_JBHSQO010000005.1"/>
</dbReference>
<evidence type="ECO:0000256" key="1">
    <source>
        <dbReference type="SAM" id="SignalP"/>
    </source>
</evidence>
<organism evidence="2 3">
    <name type="scientific">Saccharothrix lopnurensis</name>
    <dbReference type="NCBI Taxonomy" id="1670621"/>
    <lineage>
        <taxon>Bacteria</taxon>
        <taxon>Bacillati</taxon>
        <taxon>Actinomycetota</taxon>
        <taxon>Actinomycetes</taxon>
        <taxon>Pseudonocardiales</taxon>
        <taxon>Pseudonocardiaceae</taxon>
        <taxon>Saccharothrix</taxon>
    </lineage>
</organism>
<sequence length="108" mass="11248">MKNSVKVILVGLFAILGALLPNVGAGAATAAPAAIAASVAAQAQEEIPCGYFENAEAAYYGHCGDTTVMIKVDYHHGRPSMYTCVGPWTLTYLGSDDDVSNAFYVGLC</sequence>
<evidence type="ECO:0000313" key="2">
    <source>
        <dbReference type="EMBL" id="MFC6089077.1"/>
    </source>
</evidence>
<name>A0ABW1P2Z1_9PSEU</name>
<reference evidence="3" key="1">
    <citation type="journal article" date="2019" name="Int. J. Syst. Evol. Microbiol.">
        <title>The Global Catalogue of Microorganisms (GCM) 10K type strain sequencing project: providing services to taxonomists for standard genome sequencing and annotation.</title>
        <authorList>
            <consortium name="The Broad Institute Genomics Platform"/>
            <consortium name="The Broad Institute Genome Sequencing Center for Infectious Disease"/>
            <person name="Wu L."/>
            <person name="Ma J."/>
        </authorList>
    </citation>
    <scope>NUCLEOTIDE SEQUENCE [LARGE SCALE GENOMIC DNA]</scope>
    <source>
        <strain evidence="3">CGMCC 4.7246</strain>
    </source>
</reference>
<protein>
    <submittedName>
        <fullName evidence="2">DUF6355 family natural product biosynthesis protein</fullName>
    </submittedName>
</protein>
<dbReference type="Proteomes" id="UP001596220">
    <property type="component" value="Unassembled WGS sequence"/>
</dbReference>
<accession>A0ABW1P2Z1</accession>
<keyword evidence="3" id="KW-1185">Reference proteome</keyword>
<feature type="signal peptide" evidence="1">
    <location>
        <begin position="1"/>
        <end position="27"/>
    </location>
</feature>
<dbReference type="EMBL" id="JBHSQO010000005">
    <property type="protein sequence ID" value="MFC6089077.1"/>
    <property type="molecule type" value="Genomic_DNA"/>
</dbReference>
<dbReference type="InterPro" id="IPR045935">
    <property type="entry name" value="DUF6355"/>
</dbReference>
<dbReference type="Pfam" id="PF19882">
    <property type="entry name" value="DUF6355"/>
    <property type="match status" value="1"/>
</dbReference>
<comment type="caution">
    <text evidence="2">The sequence shown here is derived from an EMBL/GenBank/DDBJ whole genome shotgun (WGS) entry which is preliminary data.</text>
</comment>
<keyword evidence="1" id="KW-0732">Signal</keyword>